<dbReference type="OrthoDB" id="6704657at2759"/>
<organism evidence="1 2">
    <name type="scientific">Psylliodes chrysocephalus</name>
    <dbReference type="NCBI Taxonomy" id="3402493"/>
    <lineage>
        <taxon>Eukaryota</taxon>
        <taxon>Metazoa</taxon>
        <taxon>Ecdysozoa</taxon>
        <taxon>Arthropoda</taxon>
        <taxon>Hexapoda</taxon>
        <taxon>Insecta</taxon>
        <taxon>Pterygota</taxon>
        <taxon>Neoptera</taxon>
        <taxon>Endopterygota</taxon>
        <taxon>Coleoptera</taxon>
        <taxon>Polyphaga</taxon>
        <taxon>Cucujiformia</taxon>
        <taxon>Chrysomeloidea</taxon>
        <taxon>Chrysomelidae</taxon>
        <taxon>Galerucinae</taxon>
        <taxon>Alticini</taxon>
        <taxon>Psylliodes</taxon>
    </lineage>
</organism>
<name>A0A9P0CGG1_9CUCU</name>
<evidence type="ECO:0000313" key="1">
    <source>
        <dbReference type="EMBL" id="CAH1101774.1"/>
    </source>
</evidence>
<proteinExistence type="predicted"/>
<sequence length="385" mass="45952">MESHYCRSSTQKQYLEPIWQTLQELYRFYVNNYCNEQNVKPYSRTVFNETFHEMNLSLFHPKKDQCDTCVSYKTQNVTEEEYQQHLTLKQEARNEKMADKSDSTTEFVFTMDLQSVLLAPRNKVASMYYKTKLAVHNFTIYNIKNHEGYCYLWSEAEGSLTANEFSSILVEFIEKQVLPKMNDSNRTIIFWSDGCTGQNRNACLSNALLNTSMQYNITIFQKYLFKGHTQMEADSMHSTIEKRIRNKDINVPADYVTHCEHARLKPFPYKVFYLDYSFFKDFSEIKHYTSIRPGRKVGDPTVTNLKQLKYEEGVIRYKLRHTDNTWQEYSQRTIGQKKQHLNSALLPVLYRERRKIKKEKFEHLQSLKKSLKADYHYFYDNIPHY</sequence>
<dbReference type="PANTHER" id="PTHR10773">
    <property type="entry name" value="DNA-DIRECTED RNA POLYMERASES I, II, AND III SUBUNIT RPABC2"/>
    <property type="match status" value="1"/>
</dbReference>
<reference evidence="1" key="1">
    <citation type="submission" date="2022-01" db="EMBL/GenBank/DDBJ databases">
        <authorList>
            <person name="King R."/>
        </authorList>
    </citation>
    <scope>NUCLEOTIDE SEQUENCE</scope>
</reference>
<protein>
    <submittedName>
        <fullName evidence="1">Uncharacterized protein</fullName>
    </submittedName>
</protein>
<dbReference type="PANTHER" id="PTHR10773:SF19">
    <property type="match status" value="1"/>
</dbReference>
<gene>
    <name evidence="1" type="ORF">PSYICH_LOCUS3018</name>
</gene>
<dbReference type="AlphaFoldDB" id="A0A9P0CGG1"/>
<keyword evidence="2" id="KW-1185">Reference proteome</keyword>
<evidence type="ECO:0000313" key="2">
    <source>
        <dbReference type="Proteomes" id="UP001153636"/>
    </source>
</evidence>
<accession>A0A9P0CGG1</accession>
<dbReference type="EMBL" id="OV651824">
    <property type="protein sequence ID" value="CAH1101774.1"/>
    <property type="molecule type" value="Genomic_DNA"/>
</dbReference>
<dbReference type="Proteomes" id="UP001153636">
    <property type="component" value="Chromosome 12"/>
</dbReference>